<protein>
    <submittedName>
        <fullName evidence="2">MBL fold metallo-hydrolase</fullName>
    </submittedName>
</protein>
<keyword evidence="3" id="KW-1185">Reference proteome</keyword>
<evidence type="ECO:0000313" key="2">
    <source>
        <dbReference type="EMBL" id="TDC27762.1"/>
    </source>
</evidence>
<name>A0A4R4PZ48_9ACTN</name>
<dbReference type="InterPro" id="IPR001279">
    <property type="entry name" value="Metallo-B-lactamas"/>
</dbReference>
<dbReference type="GO" id="GO:0016787">
    <property type="term" value="F:hydrolase activity"/>
    <property type="evidence" value="ECO:0007669"/>
    <property type="project" value="UniProtKB-KW"/>
</dbReference>
<evidence type="ECO:0000259" key="1">
    <source>
        <dbReference type="SMART" id="SM00849"/>
    </source>
</evidence>
<dbReference type="Proteomes" id="UP000295075">
    <property type="component" value="Unassembled WGS sequence"/>
</dbReference>
<dbReference type="EMBL" id="SMKA01000089">
    <property type="protein sequence ID" value="TDC27762.1"/>
    <property type="molecule type" value="Genomic_DNA"/>
</dbReference>
<dbReference type="InterPro" id="IPR036866">
    <property type="entry name" value="RibonucZ/Hydroxyglut_hydro"/>
</dbReference>
<comment type="caution">
    <text evidence="2">The sequence shown here is derived from an EMBL/GenBank/DDBJ whole genome shotgun (WGS) entry which is preliminary data.</text>
</comment>
<dbReference type="PANTHER" id="PTHR42951">
    <property type="entry name" value="METALLO-BETA-LACTAMASE DOMAIN-CONTAINING"/>
    <property type="match status" value="1"/>
</dbReference>
<reference evidence="2 3" key="1">
    <citation type="submission" date="2019-03" db="EMBL/GenBank/DDBJ databases">
        <title>Draft genome sequences of novel Actinobacteria.</title>
        <authorList>
            <person name="Sahin N."/>
            <person name="Ay H."/>
            <person name="Saygin H."/>
        </authorList>
    </citation>
    <scope>NUCLEOTIDE SEQUENCE [LARGE SCALE GENOMIC DNA]</scope>
    <source>
        <strain evidence="2 3">JCM 30547</strain>
    </source>
</reference>
<sequence length="275" mass="29468">MRSSTFTPPDVTGHWGQFRSIRPRTIKRVNDSSVVEAADNVFFVQGSLVNWVLLRDGSNLTLIDGGYPGDIDDVEASIRAIGLRPEDVQAVLLTHAHADHVGAVQPFHSRYGIPTYADPAEVGHAHRDYLDQLTPAKLISNLWRPRVLPWAVAIIRNRALQDVAAPHVQAFPTDGALDLPGKPVPVPTHGHTAGHSAYYVPQAGAVITGDALVTGHKVVRAVGPQLIPPLFQHGDPTDLLAALKPLVDLDADVVLPGHGGLHRGPIREAVAAVHA</sequence>
<keyword evidence="2" id="KW-0378">Hydrolase</keyword>
<dbReference type="AlphaFoldDB" id="A0A4R4PZ48"/>
<dbReference type="SMART" id="SM00849">
    <property type="entry name" value="Lactamase_B"/>
    <property type="match status" value="1"/>
</dbReference>
<dbReference type="SUPFAM" id="SSF56281">
    <property type="entry name" value="Metallo-hydrolase/oxidoreductase"/>
    <property type="match status" value="1"/>
</dbReference>
<dbReference type="Pfam" id="PF00753">
    <property type="entry name" value="Lactamase_B"/>
    <property type="match status" value="1"/>
</dbReference>
<feature type="domain" description="Metallo-beta-lactamase" evidence="1">
    <location>
        <begin position="48"/>
        <end position="258"/>
    </location>
</feature>
<evidence type="ECO:0000313" key="3">
    <source>
        <dbReference type="Proteomes" id="UP000295075"/>
    </source>
</evidence>
<proteinExistence type="predicted"/>
<organism evidence="2 3">
    <name type="scientific">Kribbella albertanoniae</name>
    <dbReference type="NCBI Taxonomy" id="1266829"/>
    <lineage>
        <taxon>Bacteria</taxon>
        <taxon>Bacillati</taxon>
        <taxon>Actinomycetota</taxon>
        <taxon>Actinomycetes</taxon>
        <taxon>Propionibacteriales</taxon>
        <taxon>Kribbellaceae</taxon>
        <taxon>Kribbella</taxon>
    </lineage>
</organism>
<dbReference type="PANTHER" id="PTHR42951:SF14">
    <property type="entry name" value="METALLO-BETA-LACTAMASE SUPERFAMILY PROTEIN"/>
    <property type="match status" value="1"/>
</dbReference>
<dbReference type="Gene3D" id="3.60.15.10">
    <property type="entry name" value="Ribonuclease Z/Hydroxyacylglutathione hydrolase-like"/>
    <property type="match status" value="1"/>
</dbReference>
<gene>
    <name evidence="2" type="ORF">E1261_20020</name>
</gene>
<dbReference type="InterPro" id="IPR050855">
    <property type="entry name" value="NDM-1-like"/>
</dbReference>
<accession>A0A4R4PZ48</accession>
<dbReference type="OrthoDB" id="2971563at2"/>